<dbReference type="PANTHER" id="PTHR43698">
    <property type="entry name" value="RIBD C-TERMINAL DOMAIN CONTAINING PROTEIN"/>
    <property type="match status" value="1"/>
</dbReference>
<protein>
    <submittedName>
        <fullName evidence="3">Cupin domain-containing protein</fullName>
    </submittedName>
</protein>
<dbReference type="RefSeq" id="WP_345243294.1">
    <property type="nucleotide sequence ID" value="NZ_BAABHD010000024.1"/>
</dbReference>
<dbReference type="InterPro" id="IPR014710">
    <property type="entry name" value="RmlC-like_jellyroll"/>
</dbReference>
<evidence type="ECO:0000313" key="3">
    <source>
        <dbReference type="EMBL" id="GAA4454578.1"/>
    </source>
</evidence>
<dbReference type="Gene3D" id="2.60.120.10">
    <property type="entry name" value="Jelly Rolls"/>
    <property type="match status" value="1"/>
</dbReference>
<dbReference type="SUPFAM" id="SSF51182">
    <property type="entry name" value="RmlC-like cupins"/>
    <property type="match status" value="1"/>
</dbReference>
<feature type="chain" id="PRO_5045746047" evidence="1">
    <location>
        <begin position="26"/>
        <end position="165"/>
    </location>
</feature>
<dbReference type="PANTHER" id="PTHR43698:SF1">
    <property type="entry name" value="BLL4564 PROTEIN"/>
    <property type="match status" value="1"/>
</dbReference>
<accession>A0ABP8MTG3</accession>
<organism evidence="3 4">
    <name type="scientific">Nibrella saemangeumensis</name>
    <dbReference type="NCBI Taxonomy" id="1084526"/>
    <lineage>
        <taxon>Bacteria</taxon>
        <taxon>Pseudomonadati</taxon>
        <taxon>Bacteroidota</taxon>
        <taxon>Cytophagia</taxon>
        <taxon>Cytophagales</taxon>
        <taxon>Spirosomataceae</taxon>
        <taxon>Nibrella</taxon>
    </lineage>
</organism>
<dbReference type="InterPro" id="IPR047263">
    <property type="entry name" value="HNL-like_cupin"/>
</dbReference>
<gene>
    <name evidence="3" type="ORF">GCM10023189_21250</name>
</gene>
<dbReference type="CDD" id="cd02233">
    <property type="entry name" value="cupin_HNL-like"/>
    <property type="match status" value="1"/>
</dbReference>
<evidence type="ECO:0000313" key="4">
    <source>
        <dbReference type="Proteomes" id="UP001501175"/>
    </source>
</evidence>
<dbReference type="Pfam" id="PF07883">
    <property type="entry name" value="Cupin_2"/>
    <property type="match status" value="1"/>
</dbReference>
<name>A0ABP8MTG3_9BACT</name>
<sequence>MKVNKRKMASLIALALVMVALGANAQSRSNTATNQTNSIFPKGTLGPAENFTGKAWNIGLVAYDTTYNTVVGNVYFEPGARSNWHIHPAGQVLIITDGVGYHQIKGQPRQTIRKGDVVKCPPNVEHWHGASPDTGMQQLYILPKTEKGIVTWLGPVTDQEYRREN</sequence>
<dbReference type="InterPro" id="IPR011051">
    <property type="entry name" value="RmlC_Cupin_sf"/>
</dbReference>
<proteinExistence type="predicted"/>
<comment type="caution">
    <text evidence="3">The sequence shown here is derived from an EMBL/GenBank/DDBJ whole genome shotgun (WGS) entry which is preliminary data.</text>
</comment>
<evidence type="ECO:0000256" key="1">
    <source>
        <dbReference type="SAM" id="SignalP"/>
    </source>
</evidence>
<reference evidence="4" key="1">
    <citation type="journal article" date="2019" name="Int. J. Syst. Evol. Microbiol.">
        <title>The Global Catalogue of Microorganisms (GCM) 10K type strain sequencing project: providing services to taxonomists for standard genome sequencing and annotation.</title>
        <authorList>
            <consortium name="The Broad Institute Genomics Platform"/>
            <consortium name="The Broad Institute Genome Sequencing Center for Infectious Disease"/>
            <person name="Wu L."/>
            <person name="Ma J."/>
        </authorList>
    </citation>
    <scope>NUCLEOTIDE SEQUENCE [LARGE SCALE GENOMIC DNA]</scope>
    <source>
        <strain evidence="4">JCM 17927</strain>
    </source>
</reference>
<keyword evidence="4" id="KW-1185">Reference proteome</keyword>
<feature type="domain" description="Cupin type-2" evidence="2">
    <location>
        <begin position="74"/>
        <end position="131"/>
    </location>
</feature>
<dbReference type="EMBL" id="BAABHD010000024">
    <property type="protein sequence ID" value="GAA4454578.1"/>
    <property type="molecule type" value="Genomic_DNA"/>
</dbReference>
<feature type="signal peptide" evidence="1">
    <location>
        <begin position="1"/>
        <end position="25"/>
    </location>
</feature>
<dbReference type="InterPro" id="IPR013096">
    <property type="entry name" value="Cupin_2"/>
</dbReference>
<dbReference type="Proteomes" id="UP001501175">
    <property type="component" value="Unassembled WGS sequence"/>
</dbReference>
<keyword evidence="1" id="KW-0732">Signal</keyword>
<evidence type="ECO:0000259" key="2">
    <source>
        <dbReference type="Pfam" id="PF07883"/>
    </source>
</evidence>